<dbReference type="Proteomes" id="UP000235145">
    <property type="component" value="Unassembled WGS sequence"/>
</dbReference>
<dbReference type="PANTHER" id="PTHR11697">
    <property type="entry name" value="GENERAL TRANSCRIPTION FACTOR 2-RELATED ZINC FINGER PROTEIN"/>
    <property type="match status" value="1"/>
</dbReference>
<reference evidence="1 2" key="1">
    <citation type="journal article" date="2017" name="Nat. Commun.">
        <title>Genome assembly with in vitro proximity ligation data and whole-genome triplication in lettuce.</title>
        <authorList>
            <person name="Reyes-Chin-Wo S."/>
            <person name="Wang Z."/>
            <person name="Yang X."/>
            <person name="Kozik A."/>
            <person name="Arikit S."/>
            <person name="Song C."/>
            <person name="Xia L."/>
            <person name="Froenicke L."/>
            <person name="Lavelle D.O."/>
            <person name="Truco M.J."/>
            <person name="Xia R."/>
            <person name="Zhu S."/>
            <person name="Xu C."/>
            <person name="Xu H."/>
            <person name="Xu X."/>
            <person name="Cox K."/>
            <person name="Korf I."/>
            <person name="Meyers B.C."/>
            <person name="Michelmore R.W."/>
        </authorList>
    </citation>
    <scope>NUCLEOTIDE SEQUENCE [LARGE SCALE GENOMIC DNA]</scope>
    <source>
        <strain evidence="2">cv. Salinas</strain>
        <tissue evidence="1">Seedlings</tissue>
    </source>
</reference>
<dbReference type="EMBL" id="NBSK02000009">
    <property type="protein sequence ID" value="KAJ0186766.1"/>
    <property type="molecule type" value="Genomic_DNA"/>
</dbReference>
<dbReference type="InterPro" id="IPR055298">
    <property type="entry name" value="AtLOH3-like"/>
</dbReference>
<accession>A0A9R1UGJ4</accession>
<dbReference type="PANTHER" id="PTHR11697:SF230">
    <property type="entry name" value="ZINC FINGER, MYM DOMAIN CONTAINING 1"/>
    <property type="match status" value="1"/>
</dbReference>
<comment type="caution">
    <text evidence="1">The sequence shown here is derived from an EMBL/GenBank/DDBJ whole genome shotgun (WGS) entry which is preliminary data.</text>
</comment>
<proteinExistence type="predicted"/>
<evidence type="ECO:0000313" key="2">
    <source>
        <dbReference type="Proteomes" id="UP000235145"/>
    </source>
</evidence>
<dbReference type="AlphaFoldDB" id="A0A9R1UGJ4"/>
<keyword evidence="2" id="KW-1185">Reference proteome</keyword>
<evidence type="ECO:0000313" key="1">
    <source>
        <dbReference type="EMBL" id="KAJ0186766.1"/>
    </source>
</evidence>
<protein>
    <submittedName>
        <fullName evidence="1">Uncharacterized protein</fullName>
    </submittedName>
</protein>
<organism evidence="1 2">
    <name type="scientific">Lactuca sativa</name>
    <name type="common">Garden lettuce</name>
    <dbReference type="NCBI Taxonomy" id="4236"/>
    <lineage>
        <taxon>Eukaryota</taxon>
        <taxon>Viridiplantae</taxon>
        <taxon>Streptophyta</taxon>
        <taxon>Embryophyta</taxon>
        <taxon>Tracheophyta</taxon>
        <taxon>Spermatophyta</taxon>
        <taxon>Magnoliopsida</taxon>
        <taxon>eudicotyledons</taxon>
        <taxon>Gunneridae</taxon>
        <taxon>Pentapetalae</taxon>
        <taxon>asterids</taxon>
        <taxon>campanulids</taxon>
        <taxon>Asterales</taxon>
        <taxon>Asteraceae</taxon>
        <taxon>Cichorioideae</taxon>
        <taxon>Cichorieae</taxon>
        <taxon>Lactucinae</taxon>
        <taxon>Lactuca</taxon>
    </lineage>
</organism>
<sequence length="96" mass="10877">MISSSQNRLLQVSNGDIQSGTSLNQEVGIKQPIDTRWGSHFGSLLNIKSVFFNLLKLMGSQMILTSRCKKKDHDIVKAVHQVRSFKDMLNQMREEG</sequence>
<gene>
    <name evidence="1" type="ORF">LSAT_V11C900458470</name>
</gene>
<name>A0A9R1UGJ4_LACSA</name>